<protein>
    <submittedName>
        <fullName evidence="2">Uncharacterized protein</fullName>
    </submittedName>
</protein>
<dbReference type="RefSeq" id="WP_342114999.1">
    <property type="nucleotide sequence ID" value="NZ_JBCAUN010000002.1"/>
</dbReference>
<name>A0ABU9W6J4_9MICO</name>
<evidence type="ECO:0000313" key="3">
    <source>
        <dbReference type="Proteomes" id="UP001425155"/>
    </source>
</evidence>
<evidence type="ECO:0000313" key="2">
    <source>
        <dbReference type="EMBL" id="MEN1947624.1"/>
    </source>
</evidence>
<reference evidence="2 3" key="1">
    <citation type="submission" date="2024-03" db="EMBL/GenBank/DDBJ databases">
        <title>YIM 134122 draft genome.</title>
        <authorList>
            <person name="Zuo S."/>
            <person name="Xiong L."/>
        </authorList>
    </citation>
    <scope>NUCLEOTIDE SEQUENCE [LARGE SCALE GENOMIC DNA]</scope>
    <source>
        <strain evidence="2 3">YIM 134122</strain>
    </source>
</reference>
<accession>A0ABU9W6J4</accession>
<keyword evidence="1" id="KW-1133">Transmembrane helix</keyword>
<dbReference type="EMBL" id="JBCLVG010000002">
    <property type="protein sequence ID" value="MEN1947624.1"/>
    <property type="molecule type" value="Genomic_DNA"/>
</dbReference>
<proteinExistence type="predicted"/>
<organism evidence="2 3">
    <name type="scientific">Leifsonia stereocauli</name>
    <dbReference type="NCBI Taxonomy" id="3134136"/>
    <lineage>
        <taxon>Bacteria</taxon>
        <taxon>Bacillati</taxon>
        <taxon>Actinomycetota</taxon>
        <taxon>Actinomycetes</taxon>
        <taxon>Micrococcales</taxon>
        <taxon>Microbacteriaceae</taxon>
        <taxon>Leifsonia</taxon>
    </lineage>
</organism>
<keyword evidence="1" id="KW-0472">Membrane</keyword>
<sequence length="67" mass="6977">MSSITGASQRPLSDTFDALVMEPPYSHASGFADRAASAGLIILVAPLLVVVALFARLLAFASGSDRR</sequence>
<feature type="transmembrane region" description="Helical" evidence="1">
    <location>
        <begin position="35"/>
        <end position="59"/>
    </location>
</feature>
<keyword evidence="1" id="KW-0812">Transmembrane</keyword>
<comment type="caution">
    <text evidence="2">The sequence shown here is derived from an EMBL/GenBank/DDBJ whole genome shotgun (WGS) entry which is preliminary data.</text>
</comment>
<dbReference type="Proteomes" id="UP001425155">
    <property type="component" value="Unassembled WGS sequence"/>
</dbReference>
<gene>
    <name evidence="2" type="ORF">WJX64_13780</name>
</gene>
<evidence type="ECO:0000256" key="1">
    <source>
        <dbReference type="SAM" id="Phobius"/>
    </source>
</evidence>
<keyword evidence="3" id="KW-1185">Reference proteome</keyword>